<organism evidence="12 13">
    <name type="scientific">Naumovozyma castellii</name>
    <name type="common">Yeast</name>
    <name type="synonym">Saccharomyces castellii</name>
    <dbReference type="NCBI Taxonomy" id="27288"/>
    <lineage>
        <taxon>Eukaryota</taxon>
        <taxon>Fungi</taxon>
        <taxon>Dikarya</taxon>
        <taxon>Ascomycota</taxon>
        <taxon>Saccharomycotina</taxon>
        <taxon>Saccharomycetes</taxon>
        <taxon>Saccharomycetales</taxon>
        <taxon>Saccharomycetaceae</taxon>
        <taxon>Naumovozyma</taxon>
    </lineage>
</organism>
<reference evidence="12 13" key="1">
    <citation type="journal article" date="2011" name="Proc. Natl. Acad. Sci. U.S.A.">
        <title>Evolutionary erosion of yeast sex chromosomes by mating-type switching accidents.</title>
        <authorList>
            <person name="Gordon J.L."/>
            <person name="Armisen D."/>
            <person name="Proux-Wera E."/>
            <person name="Oheigeartaigh S.S."/>
            <person name="Byrne K.P."/>
            <person name="Wolfe K.H."/>
        </authorList>
    </citation>
    <scope>NUCLEOTIDE SEQUENCE [LARGE SCALE GENOMIC DNA]</scope>
    <source>
        <strain evidence="13">ATCC 76901 / BCRC 22586 / CBS 4309 / NBRC 1992 / NRRL Y-12630</strain>
    </source>
</reference>
<dbReference type="HOGENOM" id="CLU_004414_0_1_1"/>
<feature type="domain" description="Exportin-1/Importin-beta-like" evidence="10">
    <location>
        <begin position="101"/>
        <end position="273"/>
    </location>
</feature>
<dbReference type="OrthoDB" id="26399at2759"/>
<dbReference type="Proteomes" id="UP000001640">
    <property type="component" value="Chromosome 7"/>
</dbReference>
<keyword evidence="13" id="KW-1185">Reference proteome</keyword>
<feature type="domain" description="Exportin-T C-terminal" evidence="11">
    <location>
        <begin position="348"/>
        <end position="831"/>
    </location>
</feature>
<evidence type="ECO:0000313" key="13">
    <source>
        <dbReference type="Proteomes" id="UP000001640"/>
    </source>
</evidence>
<name>G0VHC6_NAUCA</name>
<dbReference type="FunCoup" id="G0VHC6">
    <property type="interactions" value="1124"/>
</dbReference>
<dbReference type="GO" id="GO:0016363">
    <property type="term" value="C:nuclear matrix"/>
    <property type="evidence" value="ECO:0007669"/>
    <property type="project" value="EnsemblFungi"/>
</dbReference>
<dbReference type="SUPFAM" id="SSF48371">
    <property type="entry name" value="ARM repeat"/>
    <property type="match status" value="1"/>
</dbReference>
<dbReference type="GO" id="GO:0031267">
    <property type="term" value="F:small GTPase binding"/>
    <property type="evidence" value="ECO:0007669"/>
    <property type="project" value="EnsemblFungi"/>
</dbReference>
<keyword evidence="6 9" id="KW-0820">tRNA-binding</keyword>
<dbReference type="InterPro" id="IPR013598">
    <property type="entry name" value="Exportin-1/Importin-b-like"/>
</dbReference>
<dbReference type="GO" id="GO:0005737">
    <property type="term" value="C:cytoplasm"/>
    <property type="evidence" value="ECO:0007669"/>
    <property type="project" value="UniProtKB-SubCell"/>
</dbReference>
<evidence type="ECO:0000259" key="10">
    <source>
        <dbReference type="Pfam" id="PF08389"/>
    </source>
</evidence>
<evidence type="ECO:0000256" key="4">
    <source>
        <dbReference type="ARBA" id="ARBA00022448"/>
    </source>
</evidence>
<evidence type="ECO:0000256" key="7">
    <source>
        <dbReference type="ARBA" id="ARBA00022884"/>
    </source>
</evidence>
<dbReference type="Pfam" id="PF19282">
    <property type="entry name" value="Exportin-T"/>
    <property type="match status" value="2"/>
</dbReference>
<reference key="2">
    <citation type="submission" date="2011-08" db="EMBL/GenBank/DDBJ databases">
        <title>Genome sequence of Naumovozyma castellii.</title>
        <authorList>
            <person name="Gordon J.L."/>
            <person name="Armisen D."/>
            <person name="Proux-Wera E."/>
            <person name="OhEigeartaigh S.S."/>
            <person name="Byrne K.P."/>
            <person name="Wolfe K.H."/>
        </authorList>
    </citation>
    <scope>NUCLEOTIDE SEQUENCE</scope>
    <source>
        <strain>Type strain:CBS 4309</strain>
    </source>
</reference>
<dbReference type="GO" id="GO:0005643">
    <property type="term" value="C:nuclear pore"/>
    <property type="evidence" value="ECO:0007669"/>
    <property type="project" value="TreeGrafter"/>
</dbReference>
<keyword evidence="5 9" id="KW-0963">Cytoplasm</keyword>
<dbReference type="InterPro" id="IPR016024">
    <property type="entry name" value="ARM-type_fold"/>
</dbReference>
<dbReference type="Pfam" id="PF08389">
    <property type="entry name" value="Xpo1"/>
    <property type="match status" value="1"/>
</dbReference>
<dbReference type="KEGG" id="ncs:NCAS_0G03450"/>
<gene>
    <name evidence="12" type="primary">NCAS0G03450</name>
    <name evidence="12" type="ordered locus">NCAS_0G03450</name>
</gene>
<dbReference type="AlphaFoldDB" id="G0VHC6"/>
<dbReference type="PANTHER" id="PTHR15952">
    <property type="entry name" value="EXPORTIN-T/LOS1"/>
    <property type="match status" value="1"/>
</dbReference>
<keyword evidence="4 9" id="KW-0813">Transport</keyword>
<dbReference type="InterPro" id="IPR040017">
    <property type="entry name" value="XPOT"/>
</dbReference>
<dbReference type="InParanoid" id="G0VHC6"/>
<dbReference type="OMA" id="HEMFLFG"/>
<evidence type="ECO:0000259" key="11">
    <source>
        <dbReference type="Pfam" id="PF19282"/>
    </source>
</evidence>
<evidence type="ECO:0000256" key="6">
    <source>
        <dbReference type="ARBA" id="ARBA00022555"/>
    </source>
</evidence>
<evidence type="ECO:0000256" key="9">
    <source>
        <dbReference type="RuleBase" id="RU366037"/>
    </source>
</evidence>
<dbReference type="PANTHER" id="PTHR15952:SF11">
    <property type="entry name" value="EXPORTIN-T"/>
    <property type="match status" value="1"/>
</dbReference>
<evidence type="ECO:0000313" key="12">
    <source>
        <dbReference type="EMBL" id="CCC71232.1"/>
    </source>
</evidence>
<evidence type="ECO:0000256" key="8">
    <source>
        <dbReference type="ARBA" id="ARBA00023242"/>
    </source>
</evidence>
<dbReference type="InterPro" id="IPR045546">
    <property type="entry name" value="Exportin-T_C"/>
</dbReference>
<comment type="subcellular location">
    <subcellularLocation>
        <location evidence="1 9">Cytoplasm</location>
    </subcellularLocation>
    <subcellularLocation>
        <location evidence="9">Nucleus</location>
    </subcellularLocation>
    <text evidence="9">Shuttles between the nucleus and the cytoplasm.</text>
</comment>
<accession>G0VHC6</accession>
<dbReference type="STRING" id="1064592.G0VHC6"/>
<comment type="function">
    <text evidence="9">tRNA nucleus export receptor which facilitates tRNA translocation across the nuclear pore complex.</text>
</comment>
<comment type="similarity">
    <text evidence="2 9">Belongs to the exportin family.</text>
</comment>
<sequence length="1061" mass="120313">MLQRIRDAVTIANNPTSDAETKKQALEFLTQAKSDANAAQLFSSLLNDGATDDLTKFVALQVLNDIVTESSNNTSQQSLIYIKDVVVELLRNKVTNNIRNPEYFRNKVAELVTGLFYAMYGDVNNNHWVSFFQDMISFLSIEPLTKAPSQDFSQLGLDYFLRICGFINSEIADQTFVRSKDIQLKNNNIKDTMRLNDIHRLVTIWLNSLKTLIPQQQQQQQQNSTSLAVLALSCIGSYISWIDLSLIINPEYISVICNFLDFHGTRIACAQALCEIIAKKMKPMEKLTLLSMLNLTDKVATVEHDDLEVYEQLAKLSSSIGLELAIVLDQCNDGEPTPELQEVAIAADQQILTQVAPLVFKFMSHEYDSVTQQCFTFISQYLSFLKKVFALGGKPGSAIAIVSRKQPLDAQHQEFILSLLNICFKKMRIDESSDEDADDEIEEFMETIRSKLKIFQDSIAVINPTLYLENLSNHIQTCLGCPDWRDLELGIYQMHNLSESIRNNLFGLNKNEISTSQPAMVMSKFMGILLQNSAVFQMDNQYVEILFFELVVRHNSYLSGEKDEIALLNIFCSNFGMFNKREKVRLRTWYLFSRLLKTTKPKFHVSILSEIIAKISPLLPIKVTSVNADGSEDDTTFDNQLYLFEGVGLLIGANCDSNYDLLDQVLTPLFTELESCISAQSQAPEVILQCHHILMAIGTLARGVHGGLVPENQVNNALVSKKLIERSLIEKFSNIAEVVLVTFSYFNKHENIRDASRFTFSRLIPILNNEMVPFGNKLIALFLESDLKMLEMNDFLGFLGQMIHMFRKDEGCYQLFNNLLTPVVSKLLVVLEGIENERTKEADSWYTNSNRENGKNLVLTDSFRDTIILKKAYYAFLQSFITNSVTSLLLTEKNRQILPTILTELLTYSPQEVQETSAMKLALNVLVNFVKFFGSGKCTDPNDVHAANIERLDGLNEFFISRSIPLVFEIPFKPEYKFNVKEGSFRIVATDLSRLLREVYLQSGGGSDINSNPCLAYMVNVYLPQIQFPQQLIVELVETLITSDQKAFEKYYINLITKLSS</sequence>
<dbReference type="EMBL" id="HE576758">
    <property type="protein sequence ID" value="CCC71232.1"/>
    <property type="molecule type" value="Genomic_DNA"/>
</dbReference>
<keyword evidence="8 9" id="KW-0539">Nucleus</keyword>
<evidence type="ECO:0000256" key="1">
    <source>
        <dbReference type="ARBA" id="ARBA00004496"/>
    </source>
</evidence>
<evidence type="ECO:0000256" key="2">
    <source>
        <dbReference type="ARBA" id="ARBA00009466"/>
    </source>
</evidence>
<dbReference type="InterPro" id="IPR011989">
    <property type="entry name" value="ARM-like"/>
</dbReference>
<evidence type="ECO:0000256" key="5">
    <source>
        <dbReference type="ARBA" id="ARBA00022490"/>
    </source>
</evidence>
<dbReference type="GeneID" id="96904897"/>
<dbReference type="GO" id="GO:0071528">
    <property type="term" value="P:tRNA re-export from nucleus"/>
    <property type="evidence" value="ECO:0007669"/>
    <property type="project" value="UniProtKB-UniRule"/>
</dbReference>
<dbReference type="GO" id="GO:0000049">
    <property type="term" value="F:tRNA binding"/>
    <property type="evidence" value="ECO:0007669"/>
    <property type="project" value="UniProtKB-UniRule"/>
</dbReference>
<feature type="domain" description="Exportin-T C-terminal" evidence="11">
    <location>
        <begin position="865"/>
        <end position="1058"/>
    </location>
</feature>
<protein>
    <recommendedName>
        <fullName evidence="3 9">Exportin-T</fullName>
    </recommendedName>
    <alternativeName>
        <fullName evidence="9">Exportin(tRNA)</fullName>
    </alternativeName>
    <alternativeName>
        <fullName evidence="9">tRNA exportin</fullName>
    </alternativeName>
</protein>
<dbReference type="eggNOG" id="KOG2021">
    <property type="taxonomic scope" value="Eukaryota"/>
</dbReference>
<dbReference type="RefSeq" id="XP_003677584.1">
    <property type="nucleotide sequence ID" value="XM_003677536.1"/>
</dbReference>
<keyword evidence="7 9" id="KW-0694">RNA-binding</keyword>
<proteinExistence type="inferred from homology"/>
<evidence type="ECO:0000256" key="3">
    <source>
        <dbReference type="ARBA" id="ARBA00018928"/>
    </source>
</evidence>
<dbReference type="Gene3D" id="1.25.10.10">
    <property type="entry name" value="Leucine-rich Repeat Variant"/>
    <property type="match status" value="1"/>
</dbReference>